<reference evidence="4 5" key="1">
    <citation type="submission" date="2023-04" db="EMBL/GenBank/DDBJ databases">
        <title>Ottowia paracancer sp. nov., isolated from human stomach.</title>
        <authorList>
            <person name="Song Y."/>
        </authorList>
    </citation>
    <scope>NUCLEOTIDE SEQUENCE [LARGE SCALE GENOMIC DNA]</scope>
    <source>
        <strain evidence="4 5">10c7w1</strain>
    </source>
</reference>
<keyword evidence="3" id="KW-0998">Cell outer membrane</keyword>
<comment type="caution">
    <text evidence="4">The sequence shown here is derived from an EMBL/GenBank/DDBJ whole genome shotgun (WGS) entry which is preliminary data.</text>
</comment>
<sequence>MLGEAALGSWEQRRATVDVNRCLLADGSLGVRLIASQANREYFFRTAHRKNTTLYGVAEW</sequence>
<protein>
    <submittedName>
        <fullName evidence="4">Uncharacterized protein</fullName>
    </submittedName>
</protein>
<dbReference type="Proteomes" id="UP001237156">
    <property type="component" value="Unassembled WGS sequence"/>
</dbReference>
<evidence type="ECO:0000256" key="2">
    <source>
        <dbReference type="ARBA" id="ARBA00023136"/>
    </source>
</evidence>
<accession>A0AAW6RNK8</accession>
<comment type="subcellular location">
    <subcellularLocation>
        <location evidence="1">Cell outer membrane</location>
    </subcellularLocation>
</comment>
<evidence type="ECO:0000313" key="4">
    <source>
        <dbReference type="EMBL" id="MDG9700524.1"/>
    </source>
</evidence>
<dbReference type="AlphaFoldDB" id="A0AAW6RNK8"/>
<dbReference type="RefSeq" id="WP_102283632.1">
    <property type="nucleotide sequence ID" value="NZ_JARVII010000040.1"/>
</dbReference>
<dbReference type="Gene3D" id="2.40.170.20">
    <property type="entry name" value="TonB-dependent receptor, beta-barrel domain"/>
    <property type="match status" value="1"/>
</dbReference>
<dbReference type="InterPro" id="IPR036942">
    <property type="entry name" value="Beta-barrel_TonB_sf"/>
</dbReference>
<gene>
    <name evidence="4" type="ORF">QB898_12550</name>
</gene>
<evidence type="ECO:0000256" key="3">
    <source>
        <dbReference type="ARBA" id="ARBA00023237"/>
    </source>
</evidence>
<evidence type="ECO:0000313" key="5">
    <source>
        <dbReference type="Proteomes" id="UP001237156"/>
    </source>
</evidence>
<evidence type="ECO:0000256" key="1">
    <source>
        <dbReference type="ARBA" id="ARBA00004442"/>
    </source>
</evidence>
<dbReference type="EMBL" id="JARVII010000040">
    <property type="protein sequence ID" value="MDG9700524.1"/>
    <property type="molecule type" value="Genomic_DNA"/>
</dbReference>
<proteinExistence type="predicted"/>
<keyword evidence="5" id="KW-1185">Reference proteome</keyword>
<organism evidence="4 5">
    <name type="scientific">Ottowia cancrivicina</name>
    <dbReference type="NCBI Taxonomy" id="3040346"/>
    <lineage>
        <taxon>Bacteria</taxon>
        <taxon>Pseudomonadati</taxon>
        <taxon>Pseudomonadota</taxon>
        <taxon>Betaproteobacteria</taxon>
        <taxon>Burkholderiales</taxon>
        <taxon>Comamonadaceae</taxon>
        <taxon>Ottowia</taxon>
    </lineage>
</organism>
<dbReference type="GO" id="GO:0009279">
    <property type="term" value="C:cell outer membrane"/>
    <property type="evidence" value="ECO:0007669"/>
    <property type="project" value="UniProtKB-SubCell"/>
</dbReference>
<name>A0AAW6RNK8_9BURK</name>
<keyword evidence="2" id="KW-0472">Membrane</keyword>